<dbReference type="Gene3D" id="3.40.605.10">
    <property type="entry name" value="Aldehyde Dehydrogenase, Chain A, domain 1"/>
    <property type="match status" value="2"/>
</dbReference>
<dbReference type="EMBL" id="CASHTH010000433">
    <property type="protein sequence ID" value="CAI8001328.1"/>
    <property type="molecule type" value="Genomic_DNA"/>
</dbReference>
<dbReference type="PANTHER" id="PTHR11699">
    <property type="entry name" value="ALDEHYDE DEHYDROGENASE-RELATED"/>
    <property type="match status" value="1"/>
</dbReference>
<dbReference type="InterPro" id="IPR016161">
    <property type="entry name" value="Ald_DH/histidinol_DH"/>
</dbReference>
<dbReference type="Proteomes" id="UP001174909">
    <property type="component" value="Unassembled WGS sequence"/>
</dbReference>
<comment type="caution">
    <text evidence="2">The sequence shown here is derived from an EMBL/GenBank/DDBJ whole genome shotgun (WGS) entry which is preliminary data.</text>
</comment>
<proteinExistence type="predicted"/>
<feature type="domain" description="Aldehyde dehydrogenase" evidence="1">
    <location>
        <begin position="47"/>
        <end position="189"/>
    </location>
</feature>
<protein>
    <submittedName>
        <fullName evidence="2">Ethanolamine utilization protein EutE</fullName>
    </submittedName>
</protein>
<accession>A0AA35W0J3</accession>
<gene>
    <name evidence="2" type="ORF">GBAR_LOCUS3160</name>
</gene>
<dbReference type="Pfam" id="PF00171">
    <property type="entry name" value="Aldedh"/>
    <property type="match status" value="2"/>
</dbReference>
<dbReference type="GO" id="GO:0016620">
    <property type="term" value="F:oxidoreductase activity, acting on the aldehyde or oxo group of donors, NAD or NADP as acceptor"/>
    <property type="evidence" value="ECO:0007669"/>
    <property type="project" value="InterPro"/>
</dbReference>
<dbReference type="SUPFAM" id="SSF53720">
    <property type="entry name" value="ALDH-like"/>
    <property type="match status" value="1"/>
</dbReference>
<dbReference type="InterPro" id="IPR016162">
    <property type="entry name" value="Ald_DH_N"/>
</dbReference>
<name>A0AA35W0J3_GEOBA</name>
<evidence type="ECO:0000313" key="3">
    <source>
        <dbReference type="Proteomes" id="UP001174909"/>
    </source>
</evidence>
<evidence type="ECO:0000259" key="1">
    <source>
        <dbReference type="Pfam" id="PF00171"/>
    </source>
</evidence>
<evidence type="ECO:0000313" key="2">
    <source>
        <dbReference type="EMBL" id="CAI8001328.1"/>
    </source>
</evidence>
<feature type="domain" description="Aldehyde dehydrogenase" evidence="1">
    <location>
        <begin position="215"/>
        <end position="287"/>
    </location>
</feature>
<sequence length="364" mass="38397">MAEINETQIEEIVAQVIRNLQNDGQRLPTTTSQPTAAGASDTGIFPTVDQAIAAAKAAQVEFVKLGFAKRREIIEAIRRTALEHSRSLAEIAVEDTKMGVVEHKVMKNDGGANLSPGVEDLSSEATTGDTGLLLVEYLPFGVINSITPTTNPTSTVINHAIIMLSAGNSVVFSPHPNAQRCTQETMKAVCRGDVAAGEGDYGPPGYRNGRCTGGGSVVRAALTSGKKAIAAGPGNPPAIIDETADPTEAAKKVILGNSFDNNLLCIGEKALFVVESVADEVIRELQNSGGYLTNPRERQAVEDVVIQNGDPNIDYIGKDASVILDAAGIRAKTETVSVVVEVPGDHTFVVDEYLMPVLPVVRVT</sequence>
<organism evidence="2 3">
    <name type="scientific">Geodia barretti</name>
    <name type="common">Barrett's horny sponge</name>
    <dbReference type="NCBI Taxonomy" id="519541"/>
    <lineage>
        <taxon>Eukaryota</taxon>
        <taxon>Metazoa</taxon>
        <taxon>Porifera</taxon>
        <taxon>Demospongiae</taxon>
        <taxon>Heteroscleromorpha</taxon>
        <taxon>Tetractinellida</taxon>
        <taxon>Astrophorina</taxon>
        <taxon>Geodiidae</taxon>
        <taxon>Geodia</taxon>
    </lineage>
</organism>
<dbReference type="InterPro" id="IPR015590">
    <property type="entry name" value="Aldehyde_DH_dom"/>
</dbReference>
<keyword evidence="3" id="KW-1185">Reference proteome</keyword>
<dbReference type="InterPro" id="IPR016163">
    <property type="entry name" value="Ald_DH_C"/>
</dbReference>
<reference evidence="2" key="1">
    <citation type="submission" date="2023-03" db="EMBL/GenBank/DDBJ databases">
        <authorList>
            <person name="Steffen K."/>
            <person name="Cardenas P."/>
        </authorList>
    </citation>
    <scope>NUCLEOTIDE SEQUENCE</scope>
</reference>
<dbReference type="Gene3D" id="3.40.309.10">
    <property type="entry name" value="Aldehyde Dehydrogenase, Chain A, domain 2"/>
    <property type="match status" value="1"/>
</dbReference>
<dbReference type="AlphaFoldDB" id="A0AA35W0J3"/>